<dbReference type="PIRSF" id="PIRSF001491">
    <property type="entry name" value="Ppentomutase"/>
    <property type="match status" value="1"/>
</dbReference>
<dbReference type="NCBIfam" id="NF003766">
    <property type="entry name" value="PRK05362.1"/>
    <property type="match status" value="1"/>
</dbReference>
<dbReference type="EMBL" id="BMJS01000008">
    <property type="protein sequence ID" value="GGF94767.1"/>
    <property type="molecule type" value="Genomic_DNA"/>
</dbReference>
<dbReference type="GO" id="GO:0000287">
    <property type="term" value="F:magnesium ion binding"/>
    <property type="evidence" value="ECO:0007669"/>
    <property type="project" value="UniProtKB-UniRule"/>
</dbReference>
<accession>A0A8J3E821</accession>
<reference evidence="7" key="2">
    <citation type="submission" date="2020-09" db="EMBL/GenBank/DDBJ databases">
        <authorList>
            <person name="Sun Q."/>
            <person name="Zhou Y."/>
        </authorList>
    </citation>
    <scope>NUCLEOTIDE SEQUENCE</scope>
    <source>
        <strain evidence="7">CGMCC 1.15758</strain>
    </source>
</reference>
<dbReference type="RefSeq" id="WP_117002026.1">
    <property type="nucleotide sequence ID" value="NZ_BMJS01000008.1"/>
</dbReference>
<dbReference type="AlphaFoldDB" id="A0A8J3E821"/>
<dbReference type="PANTHER" id="PTHR21110:SF0">
    <property type="entry name" value="PHOSPHOPENTOMUTASE"/>
    <property type="match status" value="1"/>
</dbReference>
<dbReference type="UniPathway" id="UPA00087">
    <property type="reaction ID" value="UER00173"/>
</dbReference>
<evidence type="ECO:0000313" key="7">
    <source>
        <dbReference type="EMBL" id="GGF94767.1"/>
    </source>
</evidence>
<dbReference type="EC" id="5.4.2.7" evidence="4 5"/>
<dbReference type="GO" id="GO:0008973">
    <property type="term" value="F:phosphopentomutase activity"/>
    <property type="evidence" value="ECO:0007669"/>
    <property type="project" value="UniProtKB-UniRule"/>
</dbReference>
<dbReference type="PANTHER" id="PTHR21110">
    <property type="entry name" value="PHOSPHOPENTOMUTASE"/>
    <property type="match status" value="1"/>
</dbReference>
<dbReference type="CDD" id="cd16009">
    <property type="entry name" value="PPM"/>
    <property type="match status" value="1"/>
</dbReference>
<feature type="domain" description="Metalloenzyme" evidence="6">
    <location>
        <begin position="5"/>
        <end position="404"/>
    </location>
</feature>
<sequence>MLNNKKVIILLMDSFGIGEAKDAKLFGDQGADTLGHIVDYRAQYKRSLDLPNLAKRGLQKAAELSRARKLTVDLSEEEPVVEAKYGYCVENSKGKDTPSGHWEIAGVPVMFDWHYFTQSHHEGDEDASVFPKAFIDEWLKRSELIQGVIDAGHASGTEVLKTHGVEHCLTEKPIIYTSADSVFQVAAHEEYFGLERLLKICKIARELLDEMGLVVGRVIARPFIGESANEYARTGNRKDYSVLPPEATLLDKLKEAGSEVISIGKIADIYANQGITQSIKATGLTELFDVTLSTYQSAEPNSLIFTNFVDFDSSFGHRRDIEGYAKALEYFDSRLPELDQLLDDDTIVIIAADHGCDPSWQGTDHTREHIPFLVWSNNITTECIGERMSFADIGQSIADYMGVAPLSFGQSIFKSTDMAHVD</sequence>
<keyword evidence="4" id="KW-0963">Cytoplasm</keyword>
<dbReference type="HAMAP" id="MF_00740">
    <property type="entry name" value="Phosphopentomut"/>
    <property type="match status" value="1"/>
</dbReference>
<dbReference type="InterPro" id="IPR017850">
    <property type="entry name" value="Alkaline_phosphatase_core_sf"/>
</dbReference>
<keyword evidence="4" id="KW-0413">Isomerase</keyword>
<feature type="binding site" evidence="4">
    <location>
        <position position="312"/>
    </location>
    <ligand>
        <name>Mn(2+)</name>
        <dbReference type="ChEBI" id="CHEBI:29035"/>
        <label>2</label>
    </ligand>
</feature>
<evidence type="ECO:0000256" key="3">
    <source>
        <dbReference type="ARBA" id="ARBA00023211"/>
    </source>
</evidence>
<comment type="catalytic activity">
    <reaction evidence="4">
        <text>2-deoxy-alpha-D-ribose 1-phosphate = 2-deoxy-D-ribose 5-phosphate</text>
        <dbReference type="Rhea" id="RHEA:27658"/>
        <dbReference type="ChEBI" id="CHEBI:57259"/>
        <dbReference type="ChEBI" id="CHEBI:62877"/>
        <dbReference type="EC" id="5.4.2.7"/>
    </reaction>
</comment>
<dbReference type="GO" id="GO:0005829">
    <property type="term" value="C:cytosol"/>
    <property type="evidence" value="ECO:0007669"/>
    <property type="project" value="TreeGrafter"/>
</dbReference>
<dbReference type="Gene3D" id="3.30.70.1250">
    <property type="entry name" value="Phosphopentomutase"/>
    <property type="match status" value="1"/>
</dbReference>
<evidence type="ECO:0000259" key="6">
    <source>
        <dbReference type="Pfam" id="PF01676"/>
    </source>
</evidence>
<dbReference type="Pfam" id="PF01676">
    <property type="entry name" value="Metalloenzyme"/>
    <property type="match status" value="1"/>
</dbReference>
<gene>
    <name evidence="4 7" type="primary">deoB</name>
    <name evidence="7" type="ORF">GCM10010995_10000</name>
</gene>
<feature type="binding site" evidence="4">
    <location>
        <position position="354"/>
    </location>
    <ligand>
        <name>Mn(2+)</name>
        <dbReference type="ChEBI" id="CHEBI:29035"/>
        <label>1</label>
    </ligand>
</feature>
<dbReference type="GO" id="GO:0009117">
    <property type="term" value="P:nucleotide metabolic process"/>
    <property type="evidence" value="ECO:0007669"/>
    <property type="project" value="UniProtKB-UniRule"/>
</dbReference>
<evidence type="ECO:0000256" key="5">
    <source>
        <dbReference type="NCBIfam" id="TIGR01696"/>
    </source>
</evidence>
<dbReference type="GO" id="GO:0006018">
    <property type="term" value="P:2-deoxyribose 1-phosphate catabolic process"/>
    <property type="evidence" value="ECO:0007669"/>
    <property type="project" value="UniProtKB-UniRule"/>
</dbReference>
<feature type="binding site" evidence="4">
    <location>
        <position position="317"/>
    </location>
    <ligand>
        <name>Mn(2+)</name>
        <dbReference type="ChEBI" id="CHEBI:29035"/>
        <label>2</label>
    </ligand>
</feature>
<comment type="function">
    <text evidence="4">Isomerase that catalyzes the conversion of deoxy-ribose 1-phosphate (dRib-1-P) and ribose 1-phosphate (Rib-1-P) to deoxy-ribose 5-phosphate (dRib-5-P) and ribose 5-phosphate (Rib-5-P), respectively.</text>
</comment>
<dbReference type="SUPFAM" id="SSF143856">
    <property type="entry name" value="DeoB insert domain-like"/>
    <property type="match status" value="1"/>
</dbReference>
<dbReference type="NCBIfam" id="TIGR01696">
    <property type="entry name" value="deoB"/>
    <property type="match status" value="1"/>
</dbReference>
<organism evidence="7 8">
    <name type="scientific">Cysteiniphilum litorale</name>
    <dbReference type="NCBI Taxonomy" id="2056700"/>
    <lineage>
        <taxon>Bacteria</taxon>
        <taxon>Pseudomonadati</taxon>
        <taxon>Pseudomonadota</taxon>
        <taxon>Gammaproteobacteria</taxon>
        <taxon>Thiotrichales</taxon>
        <taxon>Fastidiosibacteraceae</taxon>
        <taxon>Cysteiniphilum</taxon>
    </lineage>
</organism>
<dbReference type="InterPro" id="IPR024052">
    <property type="entry name" value="Phosphopentomutase_DeoB_cap_sf"/>
</dbReference>
<feature type="binding site" evidence="4">
    <location>
        <position position="13"/>
    </location>
    <ligand>
        <name>Mn(2+)</name>
        <dbReference type="ChEBI" id="CHEBI:29035"/>
        <label>1</label>
    </ligand>
</feature>
<feature type="binding site" evidence="4">
    <location>
        <position position="365"/>
    </location>
    <ligand>
        <name>Mn(2+)</name>
        <dbReference type="ChEBI" id="CHEBI:29035"/>
        <label>2</label>
    </ligand>
</feature>
<dbReference type="InterPro" id="IPR010045">
    <property type="entry name" value="DeoB"/>
</dbReference>
<comment type="subcellular location">
    <subcellularLocation>
        <location evidence="4">Cytoplasm</location>
    </subcellularLocation>
</comment>
<feature type="binding site" evidence="4">
    <location>
        <position position="353"/>
    </location>
    <ligand>
        <name>Mn(2+)</name>
        <dbReference type="ChEBI" id="CHEBI:29035"/>
        <label>1</label>
    </ligand>
</feature>
<comment type="cofactor">
    <cofactor evidence="4">
        <name>Mn(2+)</name>
        <dbReference type="ChEBI" id="CHEBI:29035"/>
    </cofactor>
    <text evidence="4">Binds 2 manganese ions.</text>
</comment>
<reference evidence="7" key="1">
    <citation type="journal article" date="2014" name="Int. J. Syst. Evol. Microbiol.">
        <title>Complete genome sequence of Corynebacterium casei LMG S-19264T (=DSM 44701T), isolated from a smear-ripened cheese.</title>
        <authorList>
            <consortium name="US DOE Joint Genome Institute (JGI-PGF)"/>
            <person name="Walter F."/>
            <person name="Albersmeier A."/>
            <person name="Kalinowski J."/>
            <person name="Ruckert C."/>
        </authorList>
    </citation>
    <scope>NUCLEOTIDE SEQUENCE</scope>
    <source>
        <strain evidence="7">CGMCC 1.15758</strain>
    </source>
</reference>
<comment type="catalytic activity">
    <reaction evidence="4">
        <text>alpha-D-ribose 1-phosphate = D-ribose 5-phosphate</text>
        <dbReference type="Rhea" id="RHEA:18793"/>
        <dbReference type="ChEBI" id="CHEBI:57720"/>
        <dbReference type="ChEBI" id="CHEBI:78346"/>
        <dbReference type="EC" id="5.4.2.7"/>
    </reaction>
</comment>
<name>A0A8J3E821_9GAMM</name>
<keyword evidence="3 4" id="KW-0464">Manganese</keyword>
<dbReference type="GO" id="GO:0030145">
    <property type="term" value="F:manganese ion binding"/>
    <property type="evidence" value="ECO:0007669"/>
    <property type="project" value="UniProtKB-UniRule"/>
</dbReference>
<dbReference type="SUPFAM" id="SSF53649">
    <property type="entry name" value="Alkaline phosphatase-like"/>
    <property type="match status" value="1"/>
</dbReference>
<keyword evidence="8" id="KW-1185">Reference proteome</keyword>
<comment type="pathway">
    <text evidence="4">Carbohydrate degradation; 2-deoxy-D-ribose 1-phosphate degradation; D-glyceraldehyde 3-phosphate and acetaldehyde from 2-deoxy-alpha-D-ribose 1-phosphate: step 1/2.</text>
</comment>
<dbReference type="GO" id="GO:0043094">
    <property type="term" value="P:metabolic compound salvage"/>
    <property type="evidence" value="ECO:0007669"/>
    <property type="project" value="UniProtKB-UniRule"/>
</dbReference>
<evidence type="ECO:0000256" key="1">
    <source>
        <dbReference type="ARBA" id="ARBA00010373"/>
    </source>
</evidence>
<dbReference type="Proteomes" id="UP000636949">
    <property type="component" value="Unassembled WGS sequence"/>
</dbReference>
<evidence type="ECO:0000256" key="4">
    <source>
        <dbReference type="HAMAP-Rule" id="MF_00740"/>
    </source>
</evidence>
<evidence type="ECO:0000313" key="8">
    <source>
        <dbReference type="Proteomes" id="UP000636949"/>
    </source>
</evidence>
<dbReference type="Gene3D" id="3.40.720.10">
    <property type="entry name" value="Alkaline Phosphatase, subunit A"/>
    <property type="match status" value="1"/>
</dbReference>
<comment type="similarity">
    <text evidence="1 4">Belongs to the phosphopentomutase family.</text>
</comment>
<dbReference type="GO" id="GO:0006015">
    <property type="term" value="P:5-phosphoribose 1-diphosphate biosynthetic process"/>
    <property type="evidence" value="ECO:0007669"/>
    <property type="project" value="UniProtKB-UniPathway"/>
</dbReference>
<dbReference type="OrthoDB" id="9769930at2"/>
<comment type="caution">
    <text evidence="7">The sequence shown here is derived from an EMBL/GenBank/DDBJ whole genome shotgun (WGS) entry which is preliminary data.</text>
</comment>
<protein>
    <recommendedName>
        <fullName evidence="4 5">Phosphopentomutase</fullName>
        <ecNumber evidence="4 5">5.4.2.7</ecNumber>
    </recommendedName>
    <alternativeName>
        <fullName evidence="4">Phosphodeoxyribomutase</fullName>
    </alternativeName>
</protein>
<evidence type="ECO:0000256" key="2">
    <source>
        <dbReference type="ARBA" id="ARBA00022723"/>
    </source>
</evidence>
<proteinExistence type="inferred from homology"/>
<dbReference type="InterPro" id="IPR006124">
    <property type="entry name" value="Metalloenzyme"/>
</dbReference>
<keyword evidence="2 4" id="KW-0479">Metal-binding</keyword>